<organism evidence="3 4">
    <name type="scientific">Selenobaculum gibii</name>
    <dbReference type="NCBI Taxonomy" id="3054208"/>
    <lineage>
        <taxon>Bacteria</taxon>
        <taxon>Bacillati</taxon>
        <taxon>Bacillota</taxon>
        <taxon>Negativicutes</taxon>
        <taxon>Selenomonadales</taxon>
        <taxon>Selenomonadaceae</taxon>
        <taxon>Selenobaculum</taxon>
    </lineage>
</organism>
<feature type="domain" description="Nucleoside transporter/FeoB GTPase Gate" evidence="2">
    <location>
        <begin position="42"/>
        <end position="147"/>
    </location>
</feature>
<evidence type="ECO:0000256" key="1">
    <source>
        <dbReference type="SAM" id="Phobius"/>
    </source>
</evidence>
<keyword evidence="1" id="KW-1133">Transmembrane helix</keyword>
<evidence type="ECO:0000259" key="2">
    <source>
        <dbReference type="Pfam" id="PF07670"/>
    </source>
</evidence>
<name>A0A9Y2AGW4_9FIRM</name>
<feature type="transmembrane region" description="Helical" evidence="1">
    <location>
        <begin position="133"/>
        <end position="153"/>
    </location>
</feature>
<feature type="transmembrane region" description="Helical" evidence="1">
    <location>
        <begin position="165"/>
        <end position="187"/>
    </location>
</feature>
<dbReference type="RefSeq" id="WP_147668957.1">
    <property type="nucleotide sequence ID" value="NZ_CP120678.1"/>
</dbReference>
<dbReference type="KEGG" id="sgbi:P3F81_06820"/>
<feature type="transmembrane region" description="Helical" evidence="1">
    <location>
        <begin position="37"/>
        <end position="58"/>
    </location>
</feature>
<keyword evidence="1" id="KW-0472">Membrane</keyword>
<gene>
    <name evidence="3" type="ORF">P3F81_06820</name>
</gene>
<accession>A0A9Y2AGW4</accession>
<dbReference type="EMBL" id="CP120678">
    <property type="protein sequence ID" value="WIW69637.1"/>
    <property type="molecule type" value="Genomic_DNA"/>
</dbReference>
<sequence length="194" mass="20811">MINYIWGFFLVFGIIYAGFCGNIEFVTESAIKAAQDAVLLSLNLLGMMCLWLGLMNIAKQAGMIRFLAKNLKPLLRLIFPSIPANHPALGAIVMTISANMLGLGNAATPLGIKAMQQLQTLNKEKKKATPAMCTFLVLCTTGTTLVPMTIIALRSAMGAATPTDIVGCVLMVSCIATIAGLGMDFLCRKILRLR</sequence>
<keyword evidence="1" id="KW-0812">Transmembrane</keyword>
<feature type="transmembrane region" description="Helical" evidence="1">
    <location>
        <begin position="88"/>
        <end position="112"/>
    </location>
</feature>
<proteinExistence type="predicted"/>
<evidence type="ECO:0000313" key="4">
    <source>
        <dbReference type="Proteomes" id="UP001243623"/>
    </source>
</evidence>
<dbReference type="AlphaFoldDB" id="A0A9Y2AGW4"/>
<reference evidence="3" key="1">
    <citation type="submission" date="2023-03" db="EMBL/GenBank/DDBJ databases">
        <title>Selenobaculum gbiensis gen. nov. sp. nov., a new bacterium isolated from the gut microbiota of IBD patient.</title>
        <authorList>
            <person name="Yeo S."/>
            <person name="Park H."/>
            <person name="Huh C.S."/>
        </authorList>
    </citation>
    <scope>NUCLEOTIDE SEQUENCE</scope>
    <source>
        <strain evidence="3">ICN-92133</strain>
    </source>
</reference>
<dbReference type="InterPro" id="IPR011642">
    <property type="entry name" value="Gate_dom"/>
</dbReference>
<dbReference type="Pfam" id="PF07670">
    <property type="entry name" value="Gate"/>
    <property type="match status" value="1"/>
</dbReference>
<feature type="transmembrane region" description="Helical" evidence="1">
    <location>
        <begin position="6"/>
        <end position="25"/>
    </location>
</feature>
<keyword evidence="4" id="KW-1185">Reference proteome</keyword>
<evidence type="ECO:0000313" key="3">
    <source>
        <dbReference type="EMBL" id="WIW69637.1"/>
    </source>
</evidence>
<dbReference type="Proteomes" id="UP001243623">
    <property type="component" value="Chromosome"/>
</dbReference>
<protein>
    <submittedName>
        <fullName evidence="3">Nucleoside recognition domain-containing protein</fullName>
    </submittedName>
</protein>